<dbReference type="InterPro" id="IPR029071">
    <property type="entry name" value="Ubiquitin-like_domsf"/>
</dbReference>
<dbReference type="GeneID" id="112932221"/>
<keyword evidence="4" id="KW-1185">Reference proteome</keyword>
<dbReference type="PROSITE" id="PS50297">
    <property type="entry name" value="ANK_REP_REGION"/>
    <property type="match status" value="1"/>
</dbReference>
<dbReference type="PROSITE" id="PS50088">
    <property type="entry name" value="ANK_REPEAT"/>
    <property type="match status" value="1"/>
</dbReference>
<dbReference type="KEGG" id="vvp:112932221"/>
<dbReference type="Proteomes" id="UP001652641">
    <property type="component" value="Chromosome 14"/>
</dbReference>
<dbReference type="InterPro" id="IPR036770">
    <property type="entry name" value="Ankyrin_rpt-contain_sf"/>
</dbReference>
<dbReference type="AlphaFoldDB" id="A0A3Q7UU99"/>
<evidence type="ECO:0000256" key="2">
    <source>
        <dbReference type="SAM" id="MobiDB-lite"/>
    </source>
</evidence>
<feature type="domain" description="Ubiquitin-like" evidence="3">
    <location>
        <begin position="72"/>
        <end position="148"/>
    </location>
</feature>
<dbReference type="PROSITE" id="PS50053">
    <property type="entry name" value="UBIQUITIN_2"/>
    <property type="match status" value="1"/>
</dbReference>
<dbReference type="InterPro" id="IPR002110">
    <property type="entry name" value="Ankyrin_rpt"/>
</dbReference>
<feature type="compositionally biased region" description="Low complexity" evidence="2">
    <location>
        <begin position="34"/>
        <end position="61"/>
    </location>
</feature>
<reference evidence="5" key="2">
    <citation type="submission" date="2025-08" db="UniProtKB">
        <authorList>
            <consortium name="RefSeq"/>
        </authorList>
    </citation>
    <scope>IDENTIFICATION</scope>
    <source>
        <tissue evidence="5">Cell line</tissue>
    </source>
</reference>
<dbReference type="STRING" id="9627.ENSVVUP00000023424"/>
<dbReference type="Gene3D" id="3.10.20.90">
    <property type="entry name" value="Phosphatidylinositol 3-kinase Catalytic Subunit, Chain A, domain 1"/>
    <property type="match status" value="1"/>
</dbReference>
<dbReference type="Gene3D" id="1.25.40.20">
    <property type="entry name" value="Ankyrin repeat-containing domain"/>
    <property type="match status" value="1"/>
</dbReference>
<feature type="repeat" description="ANK" evidence="1">
    <location>
        <begin position="228"/>
        <end position="260"/>
    </location>
</feature>
<organism evidence="4 5">
    <name type="scientific">Vulpes vulpes</name>
    <name type="common">Red fox</name>
    <dbReference type="NCBI Taxonomy" id="9627"/>
    <lineage>
        <taxon>Eukaryota</taxon>
        <taxon>Metazoa</taxon>
        <taxon>Chordata</taxon>
        <taxon>Craniata</taxon>
        <taxon>Vertebrata</taxon>
        <taxon>Euteleostomi</taxon>
        <taxon>Mammalia</taxon>
        <taxon>Eutheria</taxon>
        <taxon>Laurasiatheria</taxon>
        <taxon>Carnivora</taxon>
        <taxon>Caniformia</taxon>
        <taxon>Canidae</taxon>
        <taxon>Vulpes</taxon>
    </lineage>
</organism>
<dbReference type="PANTHER" id="PTHR22677">
    <property type="entry name" value="ANKYRIN REPEAT DOMAIN-CONTAINING PROTEIN 60"/>
    <property type="match status" value="1"/>
</dbReference>
<dbReference type="SMART" id="SM00248">
    <property type="entry name" value="ANK"/>
    <property type="match status" value="2"/>
</dbReference>
<feature type="region of interest" description="Disordered" evidence="2">
    <location>
        <begin position="1"/>
        <end position="61"/>
    </location>
</feature>
<dbReference type="Pfam" id="PF12796">
    <property type="entry name" value="Ank_2"/>
    <property type="match status" value="1"/>
</dbReference>
<reference key="1">
    <citation type="submission" date="2019-01" db="UniProtKB">
        <authorList>
            <consortium name="RefSeq"/>
        </authorList>
    </citation>
    <scope>IDENTIFICATION</scope>
</reference>
<evidence type="ECO:0000256" key="1">
    <source>
        <dbReference type="PROSITE-ProRule" id="PRU00023"/>
    </source>
</evidence>
<evidence type="ECO:0000313" key="5">
    <source>
        <dbReference type="RefSeq" id="XP_025870865.2"/>
    </source>
</evidence>
<protein>
    <submittedName>
        <fullName evidence="5">Ankyrin repeat domain-containing protein 60</fullName>
    </submittedName>
</protein>
<dbReference type="RefSeq" id="XP_025870865.2">
    <property type="nucleotide sequence ID" value="XM_026015080.2"/>
</dbReference>
<dbReference type="CTD" id="140731"/>
<dbReference type="PANTHER" id="PTHR22677:SF3">
    <property type="entry name" value="ANKYRIN REPEAT DOMAIN-CONTAINING PROTEIN 60"/>
    <property type="match status" value="1"/>
</dbReference>
<accession>A0A3Q7UU99</accession>
<name>A0A3Q7UU99_VULVU</name>
<sequence length="474" mass="51879">MRRAAAGGGARAGAPPGGALGPDPGRGGRGAGSAGPRPLPAQSAARAPGQGGVAAPQAPSPALDLAPDTFVMRVLLEDTGETFQVANCRGDMTVRELKEELDLLVGIPLDLQRLQYLDQGVLMDDATLKFHDVVPGGIISLCIWHYDGWTELVLAAVEGDPSKLSCLGVDEDSLYRTANSQRFERKQCQDWIARRAFVALYVTSHRGHPDAVQYLLEHGANCLSKTPMGRTALHVAAAMGRLDCINHLLDYGASIHEKDARGETPMSIARRMNRKLSERRMFLFYWMSRLGTKDPKNLIKNQHAALTGAHLSLQWELHPAALQLGALATRSSVSQGQVLRSYPQRDSRCGQVRRRILRREALVPPSCNPKCAQQGAASFSVHRKVEKIEKDNFTHDAQNGRLKKPPVVFVVVAVIEVKITLRKRNQVKRHRSALFSTFTVLHHLLLYSQTTLVLHKGIPPPGQPLLSPASSDFC</sequence>
<dbReference type="InterPro" id="IPR000626">
    <property type="entry name" value="Ubiquitin-like_dom"/>
</dbReference>
<evidence type="ECO:0000259" key="3">
    <source>
        <dbReference type="PROSITE" id="PS50053"/>
    </source>
</evidence>
<dbReference type="CDD" id="cd17063">
    <property type="entry name" value="Ubl_ANKRD60"/>
    <property type="match status" value="1"/>
</dbReference>
<dbReference type="SUPFAM" id="SSF48403">
    <property type="entry name" value="Ankyrin repeat"/>
    <property type="match status" value="1"/>
</dbReference>
<keyword evidence="1" id="KW-0040">ANK repeat</keyword>
<gene>
    <name evidence="5" type="primary">ANKRD60</name>
</gene>
<feature type="compositionally biased region" description="Gly residues" evidence="2">
    <location>
        <begin position="1"/>
        <end position="33"/>
    </location>
</feature>
<dbReference type="SUPFAM" id="SSF54236">
    <property type="entry name" value="Ubiquitin-like"/>
    <property type="match status" value="1"/>
</dbReference>
<dbReference type="InterPro" id="IPR039323">
    <property type="entry name" value="ANKRD_45/46/60"/>
</dbReference>
<proteinExistence type="predicted"/>
<evidence type="ECO:0000313" key="4">
    <source>
        <dbReference type="Proteomes" id="UP001652641"/>
    </source>
</evidence>